<accession>A0A2A2M2F3</accession>
<dbReference type="AlphaFoldDB" id="A0A2A2M2F3"/>
<reference evidence="1 2" key="1">
    <citation type="journal article" date="2017" name="Curr. Biol.">
        <title>Genome architecture and evolution of a unichromosomal asexual nematode.</title>
        <authorList>
            <person name="Fradin H."/>
            <person name="Zegar C."/>
            <person name="Gutwein M."/>
            <person name="Lucas J."/>
            <person name="Kovtun M."/>
            <person name="Corcoran D."/>
            <person name="Baugh L.R."/>
            <person name="Kiontke K."/>
            <person name="Gunsalus K."/>
            <person name="Fitch D.H."/>
            <person name="Piano F."/>
        </authorList>
    </citation>
    <scope>NUCLEOTIDE SEQUENCE [LARGE SCALE GENOMIC DNA]</scope>
    <source>
        <strain evidence="1">PF1309</strain>
    </source>
</reference>
<name>A0A2A2M2F3_9BILA</name>
<keyword evidence="2" id="KW-1185">Reference proteome</keyword>
<sequence>MLHRSKTLYASVIAQSAILREQSVEDVDFQRLLELAAGEIIVGPHHVGRDRARFGQGERRGSKDRPPCTRCERPCRYAHPTKPAHAGSGAGHWVLQVRTRRQTSIKGIASMVNAESTIQSVLAERETATEALVEARDLAARVEQLTTATGPGGVRQRIDVELHRVAFLAPGGAGFEHGAVRHLDLDHVVVGVGIFLHVTRSVCGWFRPA</sequence>
<evidence type="ECO:0000313" key="2">
    <source>
        <dbReference type="Proteomes" id="UP000218231"/>
    </source>
</evidence>
<organism evidence="1 2">
    <name type="scientific">Diploscapter pachys</name>
    <dbReference type="NCBI Taxonomy" id="2018661"/>
    <lineage>
        <taxon>Eukaryota</taxon>
        <taxon>Metazoa</taxon>
        <taxon>Ecdysozoa</taxon>
        <taxon>Nematoda</taxon>
        <taxon>Chromadorea</taxon>
        <taxon>Rhabditida</taxon>
        <taxon>Rhabditina</taxon>
        <taxon>Rhabditomorpha</taxon>
        <taxon>Rhabditoidea</taxon>
        <taxon>Rhabditidae</taxon>
        <taxon>Diploscapter</taxon>
    </lineage>
</organism>
<gene>
    <name evidence="1" type="ORF">WR25_12491</name>
</gene>
<evidence type="ECO:0000313" key="1">
    <source>
        <dbReference type="EMBL" id="PAV92600.1"/>
    </source>
</evidence>
<proteinExistence type="predicted"/>
<dbReference type="EMBL" id="LIAE01006128">
    <property type="protein sequence ID" value="PAV92600.1"/>
    <property type="molecule type" value="Genomic_DNA"/>
</dbReference>
<protein>
    <submittedName>
        <fullName evidence="1">Uncharacterized protein</fullName>
    </submittedName>
</protein>
<comment type="caution">
    <text evidence="1">The sequence shown here is derived from an EMBL/GenBank/DDBJ whole genome shotgun (WGS) entry which is preliminary data.</text>
</comment>
<dbReference type="Proteomes" id="UP000218231">
    <property type="component" value="Unassembled WGS sequence"/>
</dbReference>